<accession>A0A542Z890</accession>
<protein>
    <submittedName>
        <fullName evidence="10">AGCS family alanine or glycine:cation symporter</fullName>
    </submittedName>
</protein>
<keyword evidence="8 9" id="KW-0472">Membrane</keyword>
<keyword evidence="5 9" id="KW-0812">Transmembrane</keyword>
<feature type="transmembrane region" description="Helical" evidence="9">
    <location>
        <begin position="219"/>
        <end position="239"/>
    </location>
</feature>
<keyword evidence="6 9" id="KW-0769">Symport</keyword>
<evidence type="ECO:0000256" key="7">
    <source>
        <dbReference type="ARBA" id="ARBA00022989"/>
    </source>
</evidence>
<dbReference type="PANTHER" id="PTHR30330:SF3">
    <property type="entry name" value="TRANSCRIPTIONAL REGULATOR, LRP FAMILY"/>
    <property type="match status" value="1"/>
</dbReference>
<keyword evidence="4 9" id="KW-1003">Cell membrane</keyword>
<evidence type="ECO:0000256" key="9">
    <source>
        <dbReference type="RuleBase" id="RU363064"/>
    </source>
</evidence>
<feature type="transmembrane region" description="Helical" evidence="9">
    <location>
        <begin position="429"/>
        <end position="446"/>
    </location>
</feature>
<dbReference type="FunFam" id="1.20.1740.10:FF:000004">
    <property type="entry name" value="Sodium:alanine symporter family protein"/>
    <property type="match status" value="1"/>
</dbReference>
<comment type="subcellular location">
    <subcellularLocation>
        <location evidence="1 9">Cell membrane</location>
        <topology evidence="1 9">Multi-pass membrane protein</topology>
    </subcellularLocation>
</comment>
<dbReference type="GO" id="GO:0005886">
    <property type="term" value="C:plasma membrane"/>
    <property type="evidence" value="ECO:0007669"/>
    <property type="project" value="UniProtKB-SubCell"/>
</dbReference>
<dbReference type="NCBIfam" id="TIGR00835">
    <property type="entry name" value="agcS"/>
    <property type="match status" value="1"/>
</dbReference>
<evidence type="ECO:0000313" key="11">
    <source>
        <dbReference type="Proteomes" id="UP000316196"/>
    </source>
</evidence>
<dbReference type="AlphaFoldDB" id="A0A542Z890"/>
<feature type="transmembrane region" description="Helical" evidence="9">
    <location>
        <begin position="360"/>
        <end position="383"/>
    </location>
</feature>
<reference evidence="10 11" key="1">
    <citation type="submission" date="2019-06" db="EMBL/GenBank/DDBJ databases">
        <title>Sequencing the genomes of 1000 actinobacteria strains.</title>
        <authorList>
            <person name="Klenk H.-P."/>
        </authorList>
    </citation>
    <scope>NUCLEOTIDE SEQUENCE [LARGE SCALE GENOMIC DNA]</scope>
    <source>
        <strain evidence="10 11">DSM 8251</strain>
    </source>
</reference>
<organism evidence="10 11">
    <name type="scientific">Propioniferax innocua</name>
    <dbReference type="NCBI Taxonomy" id="1753"/>
    <lineage>
        <taxon>Bacteria</taxon>
        <taxon>Bacillati</taxon>
        <taxon>Actinomycetota</taxon>
        <taxon>Actinomycetes</taxon>
        <taxon>Propionibacteriales</taxon>
        <taxon>Propionibacteriaceae</taxon>
        <taxon>Propioniferax</taxon>
    </lineage>
</organism>
<dbReference type="InterPro" id="IPR001463">
    <property type="entry name" value="Na/Ala_symport"/>
</dbReference>
<feature type="transmembrane region" description="Helical" evidence="9">
    <location>
        <begin position="317"/>
        <end position="340"/>
    </location>
</feature>
<gene>
    <name evidence="10" type="ORF">FB460_2443</name>
</gene>
<proteinExistence type="inferred from homology"/>
<dbReference type="PRINTS" id="PR00175">
    <property type="entry name" value="NAALASMPORT"/>
</dbReference>
<feature type="transmembrane region" description="Helical" evidence="9">
    <location>
        <begin position="156"/>
        <end position="173"/>
    </location>
</feature>
<evidence type="ECO:0000256" key="4">
    <source>
        <dbReference type="ARBA" id="ARBA00022475"/>
    </source>
</evidence>
<evidence type="ECO:0000256" key="8">
    <source>
        <dbReference type="ARBA" id="ARBA00023136"/>
    </source>
</evidence>
<feature type="transmembrane region" description="Helical" evidence="9">
    <location>
        <begin position="193"/>
        <end position="212"/>
    </location>
</feature>
<feature type="transmembrane region" description="Helical" evidence="9">
    <location>
        <begin position="403"/>
        <end position="423"/>
    </location>
</feature>
<feature type="transmembrane region" description="Helical" evidence="9">
    <location>
        <begin position="259"/>
        <end position="280"/>
    </location>
</feature>
<dbReference type="RefSeq" id="WP_142094460.1">
    <property type="nucleotide sequence ID" value="NZ_BAAAMD010000002.1"/>
</dbReference>
<evidence type="ECO:0000256" key="6">
    <source>
        <dbReference type="ARBA" id="ARBA00022847"/>
    </source>
</evidence>
<dbReference type="Proteomes" id="UP000316196">
    <property type="component" value="Unassembled WGS sequence"/>
</dbReference>
<evidence type="ECO:0000256" key="3">
    <source>
        <dbReference type="ARBA" id="ARBA00022448"/>
    </source>
</evidence>
<dbReference type="PANTHER" id="PTHR30330">
    <property type="entry name" value="AGSS FAMILY TRANSPORTER, SODIUM-ALANINE"/>
    <property type="match status" value="1"/>
</dbReference>
<keyword evidence="3 9" id="KW-0813">Transport</keyword>
<feature type="transmembrane region" description="Helical" evidence="9">
    <location>
        <begin position="20"/>
        <end position="38"/>
    </location>
</feature>
<name>A0A542Z890_9ACTN</name>
<evidence type="ECO:0000256" key="1">
    <source>
        <dbReference type="ARBA" id="ARBA00004651"/>
    </source>
</evidence>
<dbReference type="EMBL" id="VFOR01000004">
    <property type="protein sequence ID" value="TQL56553.1"/>
    <property type="molecule type" value="Genomic_DNA"/>
</dbReference>
<dbReference type="Pfam" id="PF01235">
    <property type="entry name" value="Na_Ala_symp"/>
    <property type="match status" value="1"/>
</dbReference>
<comment type="similarity">
    <text evidence="2 9">Belongs to the alanine or glycine:cation symporter (AGCS) (TC 2.A.25) family.</text>
</comment>
<dbReference type="GO" id="GO:0005283">
    <property type="term" value="F:amino acid:sodium symporter activity"/>
    <property type="evidence" value="ECO:0007669"/>
    <property type="project" value="InterPro"/>
</dbReference>
<comment type="caution">
    <text evidence="10">The sequence shown here is derived from an EMBL/GenBank/DDBJ whole genome shotgun (WGS) entry which is preliminary data.</text>
</comment>
<dbReference type="Gene3D" id="1.20.1740.10">
    <property type="entry name" value="Amino acid/polyamine transporter I"/>
    <property type="match status" value="1"/>
</dbReference>
<evidence type="ECO:0000313" key="10">
    <source>
        <dbReference type="EMBL" id="TQL56553.1"/>
    </source>
</evidence>
<dbReference type="OrthoDB" id="9806926at2"/>
<evidence type="ECO:0000256" key="5">
    <source>
        <dbReference type="ARBA" id="ARBA00022692"/>
    </source>
</evidence>
<sequence>MQDVIESINSALEAISGVVWGPFLLIPLLLGTGLFLTIRLSGLQFRKLFPALRLALIDRSDEGADHKGDISQFQALTTALAATVGTGNIVGVATAIAIGGPGALFWMWCTGLVGMASKYTEAFLGVRFRTDDAAGEKSGGPQYYLEKGVGGGFGKALALIFAVFAFLASFGIGNMTQGNSIAENVQHSFNVPMWVTGIVLTVMVLVVLIGGIKAIGKVTAGLVPAMIVLYVGGAIYILIANAGQVPAAFVQIFTDAFSGTAATGGFVGSAIMVAIQMGVARGIFSNESGMGSAAIAAASAKTHHPVRQGLVSMTQTFIDTIVVVTFTGLVIITTGTWTGGEDVAATMTGQAFSHGLPGQWGHWIVTLALVLFAYSTILGWAYYGERCVERLVGRGGVMPYRILFGLVVYIGCTIPLAVVWNFADVMNGLMAIPNLIGLLILSGLVVRETRNYLINDPQLRANADEIADFAPTPEHLEAQDPHN</sequence>
<evidence type="ECO:0000256" key="2">
    <source>
        <dbReference type="ARBA" id="ARBA00009261"/>
    </source>
</evidence>
<keyword evidence="11" id="KW-1185">Reference proteome</keyword>
<keyword evidence="7 9" id="KW-1133">Transmembrane helix</keyword>